<evidence type="ECO:0000313" key="2">
    <source>
        <dbReference type="Proteomes" id="UP001219525"/>
    </source>
</evidence>
<proteinExistence type="predicted"/>
<gene>
    <name evidence="1" type="ORF">GGX14DRAFT_391840</name>
</gene>
<dbReference type="Proteomes" id="UP001219525">
    <property type="component" value="Unassembled WGS sequence"/>
</dbReference>
<reference evidence="1" key="1">
    <citation type="submission" date="2023-03" db="EMBL/GenBank/DDBJ databases">
        <title>Massive genome expansion in bonnet fungi (Mycena s.s.) driven by repeated elements and novel gene families across ecological guilds.</title>
        <authorList>
            <consortium name="Lawrence Berkeley National Laboratory"/>
            <person name="Harder C.B."/>
            <person name="Miyauchi S."/>
            <person name="Viragh M."/>
            <person name="Kuo A."/>
            <person name="Thoen E."/>
            <person name="Andreopoulos B."/>
            <person name="Lu D."/>
            <person name="Skrede I."/>
            <person name="Drula E."/>
            <person name="Henrissat B."/>
            <person name="Morin E."/>
            <person name="Kohler A."/>
            <person name="Barry K."/>
            <person name="LaButti K."/>
            <person name="Morin E."/>
            <person name="Salamov A."/>
            <person name="Lipzen A."/>
            <person name="Mereny Z."/>
            <person name="Hegedus B."/>
            <person name="Baldrian P."/>
            <person name="Stursova M."/>
            <person name="Weitz H."/>
            <person name="Taylor A."/>
            <person name="Grigoriev I.V."/>
            <person name="Nagy L.G."/>
            <person name="Martin F."/>
            <person name="Kauserud H."/>
        </authorList>
    </citation>
    <scope>NUCLEOTIDE SEQUENCE</scope>
    <source>
        <strain evidence="1">9144</strain>
    </source>
</reference>
<evidence type="ECO:0000313" key="1">
    <source>
        <dbReference type="EMBL" id="KAJ7215407.1"/>
    </source>
</evidence>
<keyword evidence="2" id="KW-1185">Reference proteome</keyword>
<dbReference type="AlphaFoldDB" id="A0AAD6VNS0"/>
<sequence length="237" mass="26193">MPQVNLRFPTGRESNLIQTPLHGYCARLKLSMHGRLYSGRVAPISDVAGAREGLKQYFHPEGFRVQKRHVDRYKSLVQVTVKLVFAGQVSLRWARYPRQHIGTLPFQAAPASSRPESTGGPHNSTLAQVIQASWACLYTQMIVYFELFCRIKSPFEGLITASTIKANLRWSTRERGVLFPPSHFHAVEAACTVVLPHAAALSDPRSIAFTTNTTSPLALIRSLVVSQQGTVVALSGQ</sequence>
<organism evidence="1 2">
    <name type="scientific">Mycena pura</name>
    <dbReference type="NCBI Taxonomy" id="153505"/>
    <lineage>
        <taxon>Eukaryota</taxon>
        <taxon>Fungi</taxon>
        <taxon>Dikarya</taxon>
        <taxon>Basidiomycota</taxon>
        <taxon>Agaricomycotina</taxon>
        <taxon>Agaricomycetes</taxon>
        <taxon>Agaricomycetidae</taxon>
        <taxon>Agaricales</taxon>
        <taxon>Marasmiineae</taxon>
        <taxon>Mycenaceae</taxon>
        <taxon>Mycena</taxon>
    </lineage>
</organism>
<accession>A0AAD6VNS0</accession>
<comment type="caution">
    <text evidence="1">The sequence shown here is derived from an EMBL/GenBank/DDBJ whole genome shotgun (WGS) entry which is preliminary data.</text>
</comment>
<name>A0AAD6VNS0_9AGAR</name>
<protein>
    <submittedName>
        <fullName evidence="1">Uncharacterized protein</fullName>
    </submittedName>
</protein>
<dbReference type="EMBL" id="JARJCW010000017">
    <property type="protein sequence ID" value="KAJ7215407.1"/>
    <property type="molecule type" value="Genomic_DNA"/>
</dbReference>